<gene>
    <name evidence="3" type="ORF">ACFSUD_07705</name>
</gene>
<name>A0ABW5U323_9RHOB</name>
<comment type="caution">
    <text evidence="3">The sequence shown here is derived from an EMBL/GenBank/DDBJ whole genome shotgun (WGS) entry which is preliminary data.</text>
</comment>
<dbReference type="Proteomes" id="UP001597474">
    <property type="component" value="Unassembled WGS sequence"/>
</dbReference>
<dbReference type="Pfam" id="PF11748">
    <property type="entry name" value="DUF3306"/>
    <property type="match status" value="1"/>
</dbReference>
<evidence type="ECO:0000313" key="4">
    <source>
        <dbReference type="Proteomes" id="UP001597474"/>
    </source>
</evidence>
<feature type="compositionally biased region" description="Basic and acidic residues" evidence="2">
    <location>
        <begin position="145"/>
        <end position="157"/>
    </location>
</feature>
<protein>
    <submittedName>
        <fullName evidence="3">DUF3306 domain-containing protein</fullName>
    </submittedName>
</protein>
<evidence type="ECO:0000256" key="2">
    <source>
        <dbReference type="SAM" id="MobiDB-lite"/>
    </source>
</evidence>
<accession>A0ABW5U323</accession>
<organism evidence="3 4">
    <name type="scientific">Sulfitobacter aestuarii</name>
    <dbReference type="NCBI Taxonomy" id="2161676"/>
    <lineage>
        <taxon>Bacteria</taxon>
        <taxon>Pseudomonadati</taxon>
        <taxon>Pseudomonadota</taxon>
        <taxon>Alphaproteobacteria</taxon>
        <taxon>Rhodobacterales</taxon>
        <taxon>Roseobacteraceae</taxon>
        <taxon>Sulfitobacter</taxon>
    </lineage>
</organism>
<dbReference type="RefSeq" id="WP_386373080.1">
    <property type="nucleotide sequence ID" value="NZ_JBHUMP010000005.1"/>
</dbReference>
<feature type="region of interest" description="Disordered" evidence="2">
    <location>
        <begin position="136"/>
        <end position="202"/>
    </location>
</feature>
<reference evidence="4" key="1">
    <citation type="journal article" date="2019" name="Int. J. Syst. Evol. Microbiol.">
        <title>The Global Catalogue of Microorganisms (GCM) 10K type strain sequencing project: providing services to taxonomists for standard genome sequencing and annotation.</title>
        <authorList>
            <consortium name="The Broad Institute Genomics Platform"/>
            <consortium name="The Broad Institute Genome Sequencing Center for Infectious Disease"/>
            <person name="Wu L."/>
            <person name="Ma J."/>
        </authorList>
    </citation>
    <scope>NUCLEOTIDE SEQUENCE [LARGE SCALE GENOMIC DNA]</scope>
    <source>
        <strain evidence="4">TISTR 2562</strain>
    </source>
</reference>
<feature type="coiled-coil region" evidence="1">
    <location>
        <begin position="12"/>
        <end position="41"/>
    </location>
</feature>
<keyword evidence="1" id="KW-0175">Coiled coil</keyword>
<dbReference type="EMBL" id="JBHUMP010000005">
    <property type="protein sequence ID" value="MFD2739446.1"/>
    <property type="molecule type" value="Genomic_DNA"/>
</dbReference>
<dbReference type="InterPro" id="IPR021735">
    <property type="entry name" value="DUF3306"/>
</dbReference>
<evidence type="ECO:0000256" key="1">
    <source>
        <dbReference type="SAM" id="Coils"/>
    </source>
</evidence>
<feature type="compositionally biased region" description="Low complexity" evidence="2">
    <location>
        <begin position="177"/>
        <end position="188"/>
    </location>
</feature>
<proteinExistence type="predicted"/>
<sequence>MSAPDSFWARRRAAVQAEAEAEAAEVQAAREREEEAALAERSDAEILAELDLPDPDTLEKGDDFSAYLARAVPERIRQRALRRLWRSNPVLACVDGLNDYDEDYLAASIDNGPVRTSYQVGRGLTAHLVEMQRQAEAVKSPSDAALDKVENLDDDTARQGQTEDLDDRNPEPQPRDQQVAQAAEPVAQMPREPEEATLQPRRMVFYFDGDM</sequence>
<evidence type="ECO:0000313" key="3">
    <source>
        <dbReference type="EMBL" id="MFD2739446.1"/>
    </source>
</evidence>
<keyword evidence="4" id="KW-1185">Reference proteome</keyword>